<gene>
    <name evidence="2" type="ORF">SAMN02745355_0662</name>
</gene>
<dbReference type="PROSITE" id="PS51186">
    <property type="entry name" value="GNAT"/>
    <property type="match status" value="1"/>
</dbReference>
<dbReference type="CDD" id="cd04301">
    <property type="entry name" value="NAT_SF"/>
    <property type="match status" value="1"/>
</dbReference>
<dbReference type="AlphaFoldDB" id="A0A8G2L7X6"/>
<dbReference type="Proteomes" id="UP000192315">
    <property type="component" value="Unassembled WGS sequence"/>
</dbReference>
<keyword evidence="3" id="KW-1185">Reference proteome</keyword>
<dbReference type="InterPro" id="IPR000182">
    <property type="entry name" value="GNAT_dom"/>
</dbReference>
<organism evidence="2 3">
    <name type="scientific">Picrophilus torridus (strain ATCC 700027 / DSM 9790 / JCM 10055 / NBRC 100828 / KAW 2/3)</name>
    <dbReference type="NCBI Taxonomy" id="1122961"/>
    <lineage>
        <taxon>Archaea</taxon>
        <taxon>Methanobacteriati</taxon>
        <taxon>Thermoplasmatota</taxon>
        <taxon>Thermoplasmata</taxon>
        <taxon>Thermoplasmatales</taxon>
        <taxon>Picrophilaceae</taxon>
        <taxon>Picrophilus</taxon>
    </lineage>
</organism>
<sequence>MIRTAGIEDWPYISYISSVAGYDDYINKAGIDYLNTGTVLVYYDDKIKGFMKIEEMPDNTIWLSGIRVDPDHRNLGIASLLIDYARKYNKKMRLIVKDDNYKSLNMVKKNKFKEVKRFLFVNGILDVSGDEYFIDDDTFLNYNWKFVFSGDLKYREKYIKYGDSRIFKHENAYQILELNDDIDFIDGGYTAMDDNIHNNIKIDSRFILFEG</sequence>
<dbReference type="InterPro" id="IPR016181">
    <property type="entry name" value="Acyl_CoA_acyltransferase"/>
</dbReference>
<proteinExistence type="predicted"/>
<dbReference type="EMBL" id="FWYE01000001">
    <property type="protein sequence ID" value="SMD30765.1"/>
    <property type="molecule type" value="Genomic_DNA"/>
</dbReference>
<protein>
    <recommendedName>
        <fullName evidence="1">N-acetyltransferase domain-containing protein</fullName>
    </recommendedName>
</protein>
<name>A0A8G2L7X6_PICTO</name>
<evidence type="ECO:0000313" key="3">
    <source>
        <dbReference type="Proteomes" id="UP000192315"/>
    </source>
</evidence>
<dbReference type="SUPFAM" id="SSF55729">
    <property type="entry name" value="Acyl-CoA N-acyltransferases (Nat)"/>
    <property type="match status" value="1"/>
</dbReference>
<evidence type="ECO:0000313" key="2">
    <source>
        <dbReference type="EMBL" id="SMD30765.1"/>
    </source>
</evidence>
<dbReference type="Pfam" id="PF00583">
    <property type="entry name" value="Acetyltransf_1"/>
    <property type="match status" value="1"/>
</dbReference>
<dbReference type="Gene3D" id="3.40.630.30">
    <property type="match status" value="1"/>
</dbReference>
<dbReference type="GO" id="GO:0016747">
    <property type="term" value="F:acyltransferase activity, transferring groups other than amino-acyl groups"/>
    <property type="evidence" value="ECO:0007669"/>
    <property type="project" value="InterPro"/>
</dbReference>
<dbReference type="RefSeq" id="WP_084272627.1">
    <property type="nucleotide sequence ID" value="NZ_FWYE01000001.1"/>
</dbReference>
<reference evidence="2 3" key="1">
    <citation type="submission" date="2017-04" db="EMBL/GenBank/DDBJ databases">
        <authorList>
            <person name="Varghese N."/>
            <person name="Submissions S."/>
        </authorList>
    </citation>
    <scope>NUCLEOTIDE SEQUENCE [LARGE SCALE GENOMIC DNA]</scope>
    <source>
        <strain evidence="2 3">DSM 9789</strain>
    </source>
</reference>
<comment type="caution">
    <text evidence="2">The sequence shown here is derived from an EMBL/GenBank/DDBJ whole genome shotgun (WGS) entry which is preliminary data.</text>
</comment>
<evidence type="ECO:0000259" key="1">
    <source>
        <dbReference type="PROSITE" id="PS51186"/>
    </source>
</evidence>
<feature type="domain" description="N-acetyltransferase" evidence="1">
    <location>
        <begin position="1"/>
        <end position="137"/>
    </location>
</feature>
<accession>A0A8G2L7X6</accession>